<proteinExistence type="predicted"/>
<comment type="caution">
    <text evidence="3">The sequence shown here is derived from an EMBL/GenBank/DDBJ whole genome shotgun (WGS) entry which is preliminary data.</text>
</comment>
<keyword evidence="2" id="KW-1133">Transmembrane helix</keyword>
<dbReference type="EMBL" id="BLQM01000423">
    <property type="protein sequence ID" value="GMH89058.1"/>
    <property type="molecule type" value="Genomic_DNA"/>
</dbReference>
<evidence type="ECO:0000256" key="2">
    <source>
        <dbReference type="SAM" id="Phobius"/>
    </source>
</evidence>
<reference evidence="4" key="1">
    <citation type="journal article" date="2023" name="Commun. Biol.">
        <title>Genome analysis of Parmales, the sister group of diatoms, reveals the evolutionary specialization of diatoms from phago-mixotrophs to photoautotrophs.</title>
        <authorList>
            <person name="Ban H."/>
            <person name="Sato S."/>
            <person name="Yoshikawa S."/>
            <person name="Yamada K."/>
            <person name="Nakamura Y."/>
            <person name="Ichinomiya M."/>
            <person name="Sato N."/>
            <person name="Blanc-Mathieu R."/>
            <person name="Endo H."/>
            <person name="Kuwata A."/>
            <person name="Ogata H."/>
        </authorList>
    </citation>
    <scope>NUCLEOTIDE SEQUENCE [LARGE SCALE GENOMIC DNA]</scope>
</reference>
<keyword evidence="2" id="KW-0472">Membrane</keyword>
<evidence type="ECO:0000256" key="1">
    <source>
        <dbReference type="SAM" id="MobiDB-lite"/>
    </source>
</evidence>
<sequence length="166" mass="18562">MNNCGTPADPEWWVRHVVIAVIFTVFFCVFAWNSGAFTPGFIVGIAFLNVMIFTFVMVMRVKKMRLMTERNEFSRQSNPPNQHNQHPQPEYSLPAQQRVEEGVVVNAVVVNNDGMFDGDARAEKFQRFGVNSANGANGGRKNNEGSAITKGKPYFHVKGTMNCTIS</sequence>
<dbReference type="Proteomes" id="UP001162640">
    <property type="component" value="Unassembled WGS sequence"/>
</dbReference>
<protein>
    <submittedName>
        <fullName evidence="3">Uncharacterized protein</fullName>
    </submittedName>
</protein>
<feature type="transmembrane region" description="Helical" evidence="2">
    <location>
        <begin position="38"/>
        <end position="58"/>
    </location>
</feature>
<keyword evidence="2" id="KW-0812">Transmembrane</keyword>
<organism evidence="3 4">
    <name type="scientific">Triparma laevis f. inornata</name>
    <dbReference type="NCBI Taxonomy" id="1714386"/>
    <lineage>
        <taxon>Eukaryota</taxon>
        <taxon>Sar</taxon>
        <taxon>Stramenopiles</taxon>
        <taxon>Ochrophyta</taxon>
        <taxon>Bolidophyceae</taxon>
        <taxon>Parmales</taxon>
        <taxon>Triparmaceae</taxon>
        <taxon>Triparma</taxon>
    </lineage>
</organism>
<evidence type="ECO:0000313" key="3">
    <source>
        <dbReference type="EMBL" id="GMH89058.1"/>
    </source>
</evidence>
<evidence type="ECO:0000313" key="4">
    <source>
        <dbReference type="Proteomes" id="UP001162640"/>
    </source>
</evidence>
<gene>
    <name evidence="3" type="ORF">TL16_g11341</name>
</gene>
<feature type="region of interest" description="Disordered" evidence="1">
    <location>
        <begin position="70"/>
        <end position="90"/>
    </location>
</feature>
<feature type="transmembrane region" description="Helical" evidence="2">
    <location>
        <begin position="12"/>
        <end position="32"/>
    </location>
</feature>
<feature type="compositionally biased region" description="Low complexity" evidence="1">
    <location>
        <begin position="78"/>
        <end position="89"/>
    </location>
</feature>
<name>A0A9W7ERM5_9STRA</name>
<dbReference type="AlphaFoldDB" id="A0A9W7ERM5"/>
<accession>A0A9W7ERM5</accession>